<dbReference type="InterPro" id="IPR036390">
    <property type="entry name" value="WH_DNA-bd_sf"/>
</dbReference>
<dbReference type="Proteomes" id="UP001501371">
    <property type="component" value="Unassembled WGS sequence"/>
</dbReference>
<gene>
    <name evidence="6" type="primary">oxyR</name>
    <name evidence="6" type="ORF">GCM10009654_48310</name>
</gene>
<dbReference type="Gene3D" id="1.10.10.10">
    <property type="entry name" value="Winged helix-like DNA-binding domain superfamily/Winged helix DNA-binding domain"/>
    <property type="match status" value="1"/>
</dbReference>
<evidence type="ECO:0000256" key="2">
    <source>
        <dbReference type="ARBA" id="ARBA00023015"/>
    </source>
</evidence>
<comment type="similarity">
    <text evidence="1">Belongs to the LysR transcriptional regulatory family.</text>
</comment>
<sequence length="292" mass="31431">MELRRLRYFVAVAEELHFGRAAERLGIAQPALSQQIQRLETDLGVRLLIRNRRRVTLSPAGNAFLPGARETLAHADRAARTARRTAAGELGRLVLGFVGSATDELLPGVLPVFRARLPDLRLVLREMTSAEQLAALARGGLDLCLMRPPSPPVPGLRTRLVTRQPLVAVLPSGHPLADLEEIAPADLRGESLVLFPREKGPWLHDVITSYCHRADGARPEVAQEAVMMQTIIALVAAGTGISLVPASQRSLARPGVVFRPLTGAPVVDLVAAWSEPPYSPARTAALAILCAP</sequence>
<keyword evidence="7" id="KW-1185">Reference proteome</keyword>
<dbReference type="SUPFAM" id="SSF46785">
    <property type="entry name" value="Winged helix' DNA-binding domain"/>
    <property type="match status" value="1"/>
</dbReference>
<dbReference type="PANTHER" id="PTHR30346:SF0">
    <property type="entry name" value="HCA OPERON TRANSCRIPTIONAL ACTIVATOR HCAR"/>
    <property type="match status" value="1"/>
</dbReference>
<dbReference type="PROSITE" id="PS50931">
    <property type="entry name" value="HTH_LYSR"/>
    <property type="match status" value="1"/>
</dbReference>
<reference evidence="6 7" key="1">
    <citation type="journal article" date="2019" name="Int. J. Syst. Evol. Microbiol.">
        <title>The Global Catalogue of Microorganisms (GCM) 10K type strain sequencing project: providing services to taxonomists for standard genome sequencing and annotation.</title>
        <authorList>
            <consortium name="The Broad Institute Genomics Platform"/>
            <consortium name="The Broad Institute Genome Sequencing Center for Infectious Disease"/>
            <person name="Wu L."/>
            <person name="Ma J."/>
        </authorList>
    </citation>
    <scope>NUCLEOTIDE SEQUENCE [LARGE SCALE GENOMIC DNA]</scope>
    <source>
        <strain evidence="6 7">JCM 12696</strain>
    </source>
</reference>
<protein>
    <submittedName>
        <fullName evidence="6">Hydrogen peroxide-inducible genes activator OxyR</fullName>
    </submittedName>
</protein>
<accession>A0ABN1UZP0</accession>
<proteinExistence type="inferred from homology"/>
<evidence type="ECO:0000313" key="7">
    <source>
        <dbReference type="Proteomes" id="UP001501371"/>
    </source>
</evidence>
<keyword evidence="3" id="KW-0238">DNA-binding</keyword>
<dbReference type="SUPFAM" id="SSF53850">
    <property type="entry name" value="Periplasmic binding protein-like II"/>
    <property type="match status" value="1"/>
</dbReference>
<evidence type="ECO:0000256" key="1">
    <source>
        <dbReference type="ARBA" id="ARBA00009437"/>
    </source>
</evidence>
<evidence type="ECO:0000259" key="5">
    <source>
        <dbReference type="PROSITE" id="PS50931"/>
    </source>
</evidence>
<keyword evidence="2" id="KW-0805">Transcription regulation</keyword>
<dbReference type="InterPro" id="IPR005119">
    <property type="entry name" value="LysR_subst-bd"/>
</dbReference>
<dbReference type="EMBL" id="BAAAKV010000047">
    <property type="protein sequence ID" value="GAA1185000.1"/>
    <property type="molecule type" value="Genomic_DNA"/>
</dbReference>
<name>A0ABN1UZP0_9ACTN</name>
<keyword evidence="4" id="KW-0804">Transcription</keyword>
<dbReference type="InterPro" id="IPR000847">
    <property type="entry name" value="LysR_HTH_N"/>
</dbReference>
<feature type="domain" description="HTH lysR-type" evidence="5">
    <location>
        <begin position="1"/>
        <end position="58"/>
    </location>
</feature>
<dbReference type="PRINTS" id="PR00039">
    <property type="entry name" value="HTHLYSR"/>
</dbReference>
<dbReference type="PANTHER" id="PTHR30346">
    <property type="entry name" value="TRANSCRIPTIONAL DUAL REGULATOR HCAR-RELATED"/>
    <property type="match status" value="1"/>
</dbReference>
<dbReference type="Pfam" id="PF03466">
    <property type="entry name" value="LysR_substrate"/>
    <property type="match status" value="1"/>
</dbReference>
<dbReference type="Pfam" id="PF00126">
    <property type="entry name" value="HTH_1"/>
    <property type="match status" value="1"/>
</dbReference>
<dbReference type="InterPro" id="IPR036388">
    <property type="entry name" value="WH-like_DNA-bd_sf"/>
</dbReference>
<organism evidence="6 7">
    <name type="scientific">Streptomyces hebeiensis</name>
    <dbReference type="NCBI Taxonomy" id="229486"/>
    <lineage>
        <taxon>Bacteria</taxon>
        <taxon>Bacillati</taxon>
        <taxon>Actinomycetota</taxon>
        <taxon>Actinomycetes</taxon>
        <taxon>Kitasatosporales</taxon>
        <taxon>Streptomycetaceae</taxon>
        <taxon>Streptomyces</taxon>
    </lineage>
</organism>
<comment type="caution">
    <text evidence="6">The sequence shown here is derived from an EMBL/GenBank/DDBJ whole genome shotgun (WGS) entry which is preliminary data.</text>
</comment>
<dbReference type="RefSeq" id="WP_344280478.1">
    <property type="nucleotide sequence ID" value="NZ_BAAAKV010000047.1"/>
</dbReference>
<evidence type="ECO:0000256" key="4">
    <source>
        <dbReference type="ARBA" id="ARBA00023163"/>
    </source>
</evidence>
<evidence type="ECO:0000256" key="3">
    <source>
        <dbReference type="ARBA" id="ARBA00023125"/>
    </source>
</evidence>
<dbReference type="CDD" id="cd08414">
    <property type="entry name" value="PBP2_LTTR_aromatics_like"/>
    <property type="match status" value="1"/>
</dbReference>
<evidence type="ECO:0000313" key="6">
    <source>
        <dbReference type="EMBL" id="GAA1185000.1"/>
    </source>
</evidence>
<dbReference type="Gene3D" id="3.40.190.10">
    <property type="entry name" value="Periplasmic binding protein-like II"/>
    <property type="match status" value="2"/>
</dbReference>